<reference evidence="3 4" key="1">
    <citation type="submission" date="2020-08" db="EMBL/GenBank/DDBJ databases">
        <title>A Genomic Blueprint of the Chicken Gut Microbiome.</title>
        <authorList>
            <person name="Gilroy R."/>
            <person name="Ravi A."/>
            <person name="Getino M."/>
            <person name="Pursley I."/>
            <person name="Horton D.L."/>
            <person name="Alikhan N.-F."/>
            <person name="Baker D."/>
            <person name="Gharbi K."/>
            <person name="Hall N."/>
            <person name="Watson M."/>
            <person name="Adriaenssens E.M."/>
            <person name="Foster-Nyarko E."/>
            <person name="Jarju S."/>
            <person name="Secka A."/>
            <person name="Antonio M."/>
            <person name="Oren A."/>
            <person name="Chaudhuri R."/>
            <person name="La Ragione R.M."/>
            <person name="Hildebrand F."/>
            <person name="Pallen M.J."/>
        </authorList>
    </citation>
    <scope>NUCLEOTIDE SEQUENCE [LARGE SCALE GENOMIC DNA]</scope>
    <source>
        <strain evidence="3 4">Sa4CVA2</strain>
    </source>
</reference>
<keyword evidence="4" id="KW-1185">Reference proteome</keyword>
<dbReference type="NCBIfam" id="NF038290">
    <property type="entry name" value="repM_Acin"/>
    <property type="match status" value="1"/>
</dbReference>
<dbReference type="InterPro" id="IPR000525">
    <property type="entry name" value="Initiator_Rep_WH1"/>
</dbReference>
<proteinExistence type="inferred from homology"/>
<gene>
    <name evidence="3" type="ORF">H9653_11900</name>
</gene>
<dbReference type="Proteomes" id="UP000606724">
    <property type="component" value="Unassembled WGS sequence"/>
</dbReference>
<dbReference type="InterPro" id="IPR036388">
    <property type="entry name" value="WH-like_DNA-bd_sf"/>
</dbReference>
<dbReference type="EMBL" id="JACSQR010000054">
    <property type="protein sequence ID" value="MBD7948705.1"/>
    <property type="molecule type" value="Genomic_DNA"/>
</dbReference>
<dbReference type="Gene3D" id="1.10.10.10">
    <property type="entry name" value="Winged helix-like DNA-binding domain superfamily/Winged helix DNA-binding domain"/>
    <property type="match status" value="2"/>
</dbReference>
<dbReference type="Pfam" id="PF01051">
    <property type="entry name" value="Rep3_N"/>
    <property type="match status" value="1"/>
</dbReference>
<comment type="similarity">
    <text evidence="1">Belongs to the initiator RepB protein family.</text>
</comment>
<dbReference type="InterPro" id="IPR036390">
    <property type="entry name" value="WH_DNA-bd_sf"/>
</dbReference>
<accession>A0ABR8RLN5</accession>
<protein>
    <submittedName>
        <fullName evidence="3">Replication initiation protein</fullName>
    </submittedName>
</protein>
<sequence length="316" mass="35928">MTKTSIVSKANAFIESGYAINLVAQRVIILAIIEAREQGSMSKIGGVHRIRASDYGKHFECDKTTAYRSLKSACESLYESEFVWTDKDSKGRDKINKSRFVQRASYSEGGGYVEVMFGNDVIPLITRLSEKYTEYELQQIKDLNSIYALRIFEILMQWSSVGKTPPITIGNLRTRLGIEEHQYKTMGNFKSRVLDHAINEINDNTNITATYEQHKEGRRIVGFTFKFKINTKPEKATGIKRDGDTPDMLTPLKMTDKQKGVFAAKLSKMSELSNYAKQGEDYKAFAERIEIELLDESKHAFYVPYLDKLGFRASAS</sequence>
<evidence type="ECO:0000313" key="3">
    <source>
        <dbReference type="EMBL" id="MBD7948705.1"/>
    </source>
</evidence>
<feature type="domain" description="Initiator Rep protein WH1" evidence="2">
    <location>
        <begin position="6"/>
        <end position="156"/>
    </location>
</feature>
<evidence type="ECO:0000259" key="2">
    <source>
        <dbReference type="Pfam" id="PF01051"/>
    </source>
</evidence>
<evidence type="ECO:0000313" key="4">
    <source>
        <dbReference type="Proteomes" id="UP000606724"/>
    </source>
</evidence>
<organism evidence="3 4">
    <name type="scientific">Psychrobacter communis</name>
    <dbReference type="NCBI Taxonomy" id="2762238"/>
    <lineage>
        <taxon>Bacteria</taxon>
        <taxon>Pseudomonadati</taxon>
        <taxon>Pseudomonadota</taxon>
        <taxon>Gammaproteobacteria</taxon>
        <taxon>Moraxellales</taxon>
        <taxon>Moraxellaceae</taxon>
        <taxon>Psychrobacter</taxon>
    </lineage>
</organism>
<name>A0ABR8RLN5_9GAMM</name>
<comment type="caution">
    <text evidence="3">The sequence shown here is derived from an EMBL/GenBank/DDBJ whole genome shotgun (WGS) entry which is preliminary data.</text>
</comment>
<dbReference type="Pfam" id="PF21205">
    <property type="entry name" value="Rep3_C"/>
    <property type="match status" value="1"/>
</dbReference>
<dbReference type="SUPFAM" id="SSF46785">
    <property type="entry name" value="Winged helix' DNA-binding domain"/>
    <property type="match status" value="2"/>
</dbReference>
<evidence type="ECO:0000256" key="1">
    <source>
        <dbReference type="ARBA" id="ARBA00038283"/>
    </source>
</evidence>
<dbReference type="RefSeq" id="WP_181717048.1">
    <property type="nucleotide sequence ID" value="NZ_JACSQR010000054.1"/>
</dbReference>